<reference evidence="3" key="1">
    <citation type="journal article" date="2013" name="Science">
        <title>Comparative analysis of bat genomes provides insight into the evolution of flight and immunity.</title>
        <authorList>
            <person name="Zhang G."/>
            <person name="Cowled C."/>
            <person name="Shi Z."/>
            <person name="Huang Z."/>
            <person name="Bishop-Lilly K.A."/>
            <person name="Fang X."/>
            <person name="Wynne J.W."/>
            <person name="Xiong Z."/>
            <person name="Baker M.L."/>
            <person name="Zhao W."/>
            <person name="Tachedjian M."/>
            <person name="Zhu Y."/>
            <person name="Zhou P."/>
            <person name="Jiang X."/>
            <person name="Ng J."/>
            <person name="Yang L."/>
            <person name="Wu L."/>
            <person name="Xiao J."/>
            <person name="Feng Y."/>
            <person name="Chen Y."/>
            <person name="Sun X."/>
            <person name="Zhang Y."/>
            <person name="Marsh G.A."/>
            <person name="Crameri G."/>
            <person name="Broder C.C."/>
            <person name="Frey K.G."/>
            <person name="Wang L.F."/>
            <person name="Wang J."/>
        </authorList>
    </citation>
    <scope>NUCLEOTIDE SEQUENCE [LARGE SCALE GENOMIC DNA]</scope>
</reference>
<feature type="region of interest" description="Disordered" evidence="1">
    <location>
        <begin position="1"/>
        <end position="21"/>
    </location>
</feature>
<sequence>MRGADYPLSTGPSAPGDHMSTKTQEVCPVLYQKNGHQLLVCWEASLNCHVLKSLASLVMATSALYLPKCQKLSPLGQWLVQPPVLSAETRGPQTALGMAELCSDWNSGLCH</sequence>
<organism evidence="2 3">
    <name type="scientific">Pteropus alecto</name>
    <name type="common">Black flying fox</name>
    <dbReference type="NCBI Taxonomy" id="9402"/>
    <lineage>
        <taxon>Eukaryota</taxon>
        <taxon>Metazoa</taxon>
        <taxon>Chordata</taxon>
        <taxon>Craniata</taxon>
        <taxon>Vertebrata</taxon>
        <taxon>Euteleostomi</taxon>
        <taxon>Mammalia</taxon>
        <taxon>Eutheria</taxon>
        <taxon>Laurasiatheria</taxon>
        <taxon>Chiroptera</taxon>
        <taxon>Yinpterochiroptera</taxon>
        <taxon>Pteropodoidea</taxon>
        <taxon>Pteropodidae</taxon>
        <taxon>Pteropodinae</taxon>
        <taxon>Pteropus</taxon>
    </lineage>
</organism>
<accession>L5K0L6</accession>
<dbReference type="Proteomes" id="UP000010552">
    <property type="component" value="Unassembled WGS sequence"/>
</dbReference>
<dbReference type="InParanoid" id="L5K0L6"/>
<protein>
    <submittedName>
        <fullName evidence="2">Uncharacterized protein</fullName>
    </submittedName>
</protein>
<dbReference type="EMBL" id="KB031047">
    <property type="protein sequence ID" value="ELK05125.1"/>
    <property type="molecule type" value="Genomic_DNA"/>
</dbReference>
<gene>
    <name evidence="2" type="ORF">PAL_GLEAN10008221</name>
</gene>
<evidence type="ECO:0000256" key="1">
    <source>
        <dbReference type="SAM" id="MobiDB-lite"/>
    </source>
</evidence>
<evidence type="ECO:0000313" key="3">
    <source>
        <dbReference type="Proteomes" id="UP000010552"/>
    </source>
</evidence>
<proteinExistence type="predicted"/>
<keyword evidence="3" id="KW-1185">Reference proteome</keyword>
<dbReference type="AlphaFoldDB" id="L5K0L6"/>
<evidence type="ECO:0000313" key="2">
    <source>
        <dbReference type="EMBL" id="ELK05125.1"/>
    </source>
</evidence>
<name>L5K0L6_PTEAL</name>